<dbReference type="AlphaFoldDB" id="A0A1J1ITH9"/>
<sequence length="594" mass="70389">MKLNSITYLGGFYKPPDAKVENFLVKLDIILEKFDNLFCCGDFNINLFSGDNKVKKYIDTTEANGFRFLNSRSLDMFTRHDQLHGTKSCIDHIFTDIFQKYKFNIAVENILQVDHHAVMLNVSHLNKQSHKVASKYITFTFTDHDKIINSKILTKAPTESFNTLIDFIKNEIQKNTSTKSYKERFRKSFMNVNIYNFMKIRDNYLKLLTKYPNIQWITDTFKEYRNLVNKLIRQEKKKKNDEFFLNNLSDPKKTWKKINSLLTNTNMMKMENCVKLKIDDIVVDNRFQIADEFNKHFVMVAKNIKDIIASKIINSTSFQSLDDYEIKHQFDFPLSDENEILNVISNLKSSNARDIFELSNNTGRRRLEYFTENSLDIKLYDQKIERVENYKYLGLFIDESLSFIKHIENIKSKILPMAYAIKRIRPLISEKISLQLYFANIHSHLTFMNPLWSVATNLALNTLFIIQKKCLRFIKMKTRLSPSHELFSENILPLPALNNYQLILLAFKLKNQLLKNNIKLNYVGDIHSYGTRRFENFHIKKYDTRYGFADFFRRGLLKYNEIPDNLKRLKTLGVFKNRLKELTFDQYEHENDFA</sequence>
<gene>
    <name evidence="1" type="ORF">CLUMA_CG016633</name>
</gene>
<proteinExistence type="predicted"/>
<keyword evidence="2" id="KW-1185">Reference proteome</keyword>
<accession>A0A1J1ITH9</accession>
<dbReference type="Gene3D" id="3.60.10.10">
    <property type="entry name" value="Endonuclease/exonuclease/phosphatase"/>
    <property type="match status" value="1"/>
</dbReference>
<reference evidence="1 2" key="1">
    <citation type="submission" date="2015-04" db="EMBL/GenBank/DDBJ databases">
        <authorList>
            <person name="Syromyatnikov M.Y."/>
            <person name="Popov V.N."/>
        </authorList>
    </citation>
    <scope>NUCLEOTIDE SEQUENCE [LARGE SCALE GENOMIC DNA]</scope>
</reference>
<dbReference type="STRING" id="568069.A0A1J1ITH9"/>
<dbReference type="OrthoDB" id="8062618at2759"/>
<dbReference type="SUPFAM" id="SSF56219">
    <property type="entry name" value="DNase I-like"/>
    <property type="match status" value="1"/>
</dbReference>
<evidence type="ECO:0000313" key="1">
    <source>
        <dbReference type="EMBL" id="CRL03416.1"/>
    </source>
</evidence>
<dbReference type="InterPro" id="IPR036691">
    <property type="entry name" value="Endo/exonu/phosph_ase_sf"/>
</dbReference>
<name>A0A1J1ITH9_9DIPT</name>
<protein>
    <submittedName>
        <fullName evidence="1">CLUMA_CG016633, isoform A</fullName>
    </submittedName>
</protein>
<organism evidence="1 2">
    <name type="scientific">Clunio marinus</name>
    <dbReference type="NCBI Taxonomy" id="568069"/>
    <lineage>
        <taxon>Eukaryota</taxon>
        <taxon>Metazoa</taxon>
        <taxon>Ecdysozoa</taxon>
        <taxon>Arthropoda</taxon>
        <taxon>Hexapoda</taxon>
        <taxon>Insecta</taxon>
        <taxon>Pterygota</taxon>
        <taxon>Neoptera</taxon>
        <taxon>Endopterygota</taxon>
        <taxon>Diptera</taxon>
        <taxon>Nematocera</taxon>
        <taxon>Chironomoidea</taxon>
        <taxon>Chironomidae</taxon>
        <taxon>Clunio</taxon>
    </lineage>
</organism>
<evidence type="ECO:0000313" key="2">
    <source>
        <dbReference type="Proteomes" id="UP000183832"/>
    </source>
</evidence>
<dbReference type="EMBL" id="CVRI01000059">
    <property type="protein sequence ID" value="CRL03416.1"/>
    <property type="molecule type" value="Genomic_DNA"/>
</dbReference>
<dbReference type="Proteomes" id="UP000183832">
    <property type="component" value="Unassembled WGS sequence"/>
</dbReference>